<organism evidence="3 4">
    <name type="scientific">Paeniglutamicibacter kerguelensis</name>
    <dbReference type="NCBI Taxonomy" id="254788"/>
    <lineage>
        <taxon>Bacteria</taxon>
        <taxon>Bacillati</taxon>
        <taxon>Actinomycetota</taxon>
        <taxon>Actinomycetes</taxon>
        <taxon>Micrococcales</taxon>
        <taxon>Micrococcaceae</taxon>
        <taxon>Paeniglutamicibacter</taxon>
    </lineage>
</organism>
<feature type="transmembrane region" description="Helical" evidence="2">
    <location>
        <begin position="209"/>
        <end position="227"/>
    </location>
</feature>
<accession>A0ABS4XDE5</accession>
<dbReference type="RefSeq" id="WP_209997399.1">
    <property type="nucleotide sequence ID" value="NZ_BAAAJY010000002.1"/>
</dbReference>
<keyword evidence="2" id="KW-0812">Transmembrane</keyword>
<gene>
    <name evidence="3" type="ORF">JOF47_002008</name>
</gene>
<protein>
    <submittedName>
        <fullName evidence="3">Uncharacterized protein</fullName>
    </submittedName>
</protein>
<feature type="transmembrane region" description="Helical" evidence="2">
    <location>
        <begin position="57"/>
        <end position="76"/>
    </location>
</feature>
<feature type="transmembrane region" description="Helical" evidence="2">
    <location>
        <begin position="146"/>
        <end position="167"/>
    </location>
</feature>
<dbReference type="Proteomes" id="UP001296993">
    <property type="component" value="Unassembled WGS sequence"/>
</dbReference>
<comment type="caution">
    <text evidence="3">The sequence shown here is derived from an EMBL/GenBank/DDBJ whole genome shotgun (WGS) entry which is preliminary data.</text>
</comment>
<evidence type="ECO:0000313" key="4">
    <source>
        <dbReference type="Proteomes" id="UP001296993"/>
    </source>
</evidence>
<keyword evidence="4" id="KW-1185">Reference proteome</keyword>
<evidence type="ECO:0000313" key="3">
    <source>
        <dbReference type="EMBL" id="MBP2386497.1"/>
    </source>
</evidence>
<name>A0ABS4XDE5_9MICC</name>
<feature type="transmembrane region" description="Helical" evidence="2">
    <location>
        <begin position="103"/>
        <end position="126"/>
    </location>
</feature>
<sequence length="485" mass="52734">MVAGVSSLVTGVSASLTNSFRGRDRWQDHGVTNQQTVLLLRPSEAQWNALPRMFSPAMLRGVLVVGFVGFLASMAITSLSDDSPAEDTTWAAFLEPSTFMPDVALTMMLLVLIPVLVAPRLGIWVAFLAVQLENLVTSNLGLEPQWWFWCSTAILGGAGLIDLLMGLRQFIALGKLRSVLSQEAPNVLPLTREQAKWAREHARSGRGGFLFLTGLALAAYLAFSWFLNESRSNGPKPNSEPFEPFLLALALGAALWAAVLLCRIAWRIFRDGSIGSVLWILPTPDGGPLSVAGKDWLDTGDLSDEEQKRDGCSCDEQSKLVENVLGADYMDEVHVDLHCAVHGVDVVNSMGAAEFAAAARTKPWVWTQLSRLPITAMGRPIGVLGYAGRGLPGRTGLVEGHEFVAIEGWRGEPSENYVRVREAQRNSDSEPATTPSPAPMAGRVDELDLRPFGIDGHAQRYKHGHPIFVSVDQRGNKAAPNFDQT</sequence>
<feature type="region of interest" description="Disordered" evidence="1">
    <location>
        <begin position="421"/>
        <end position="444"/>
    </location>
</feature>
<evidence type="ECO:0000256" key="2">
    <source>
        <dbReference type="SAM" id="Phobius"/>
    </source>
</evidence>
<keyword evidence="2" id="KW-0472">Membrane</keyword>
<proteinExistence type="predicted"/>
<evidence type="ECO:0000256" key="1">
    <source>
        <dbReference type="SAM" id="MobiDB-lite"/>
    </source>
</evidence>
<dbReference type="EMBL" id="JAGIOF010000001">
    <property type="protein sequence ID" value="MBP2386497.1"/>
    <property type="molecule type" value="Genomic_DNA"/>
</dbReference>
<feature type="transmembrane region" description="Helical" evidence="2">
    <location>
        <begin position="247"/>
        <end position="266"/>
    </location>
</feature>
<keyword evidence="2" id="KW-1133">Transmembrane helix</keyword>
<reference evidence="3 4" key="1">
    <citation type="submission" date="2021-03" db="EMBL/GenBank/DDBJ databases">
        <title>Sequencing the genomes of 1000 actinobacteria strains.</title>
        <authorList>
            <person name="Klenk H.-P."/>
        </authorList>
    </citation>
    <scope>NUCLEOTIDE SEQUENCE [LARGE SCALE GENOMIC DNA]</scope>
    <source>
        <strain evidence="3 4">DSM 15797</strain>
    </source>
</reference>